<protein>
    <submittedName>
        <fullName evidence="2">Transcriptional regulator with XRE-family HTH domain</fullName>
    </submittedName>
</protein>
<comment type="caution">
    <text evidence="2">The sequence shown here is derived from an EMBL/GenBank/DDBJ whole genome shotgun (WGS) entry which is preliminary data.</text>
</comment>
<dbReference type="SUPFAM" id="SSF47413">
    <property type="entry name" value="lambda repressor-like DNA-binding domains"/>
    <property type="match status" value="1"/>
</dbReference>
<organism evidence="2 3">
    <name type="scientific">Brevundimonas faecalis</name>
    <dbReference type="NCBI Taxonomy" id="947378"/>
    <lineage>
        <taxon>Bacteria</taxon>
        <taxon>Pseudomonadati</taxon>
        <taxon>Pseudomonadota</taxon>
        <taxon>Alphaproteobacteria</taxon>
        <taxon>Caulobacterales</taxon>
        <taxon>Caulobacteraceae</taxon>
        <taxon>Brevundimonas</taxon>
    </lineage>
</organism>
<accession>A0ABV2RE04</accession>
<evidence type="ECO:0000313" key="2">
    <source>
        <dbReference type="EMBL" id="MET4684210.1"/>
    </source>
</evidence>
<dbReference type="InterPro" id="IPR010982">
    <property type="entry name" value="Lambda_DNA-bd_dom_sf"/>
</dbReference>
<feature type="domain" description="HTH cro/C1-type" evidence="1">
    <location>
        <begin position="21"/>
        <end position="77"/>
    </location>
</feature>
<proteinExistence type="predicted"/>
<sequence>MARFTDDNDADAEIRALGEALAMLRRERGLSQAEAGQRLGMTSQGWGLYEAGKRSGLFRPDVQRRLTGALDATPEDLALLVRASSTPSALTQPFKPDGLEMRGRIFEGAPSVERRRLQLSSDELAPWAAAGTVLEYVPGRWPRRDQGCVIEMADGSLRARLYVRSDEVELVVRGAGALLTIEKIPRVQARAVSAVVARLDEG</sequence>
<dbReference type="Pfam" id="PF13560">
    <property type="entry name" value="HTH_31"/>
    <property type="match status" value="1"/>
</dbReference>
<evidence type="ECO:0000259" key="1">
    <source>
        <dbReference type="PROSITE" id="PS50943"/>
    </source>
</evidence>
<dbReference type="Gene3D" id="1.10.260.40">
    <property type="entry name" value="lambda repressor-like DNA-binding domains"/>
    <property type="match status" value="1"/>
</dbReference>
<dbReference type="CDD" id="cd00093">
    <property type="entry name" value="HTH_XRE"/>
    <property type="match status" value="1"/>
</dbReference>
<dbReference type="SMART" id="SM00530">
    <property type="entry name" value="HTH_XRE"/>
    <property type="match status" value="1"/>
</dbReference>
<name>A0ABV2RE04_9CAUL</name>
<evidence type="ECO:0000313" key="3">
    <source>
        <dbReference type="Proteomes" id="UP001549313"/>
    </source>
</evidence>
<dbReference type="RefSeq" id="WP_354089165.1">
    <property type="nucleotide sequence ID" value="NZ_JBEPTF010000002.1"/>
</dbReference>
<keyword evidence="3" id="KW-1185">Reference proteome</keyword>
<gene>
    <name evidence="2" type="ORF">ABIE19_002140</name>
</gene>
<reference evidence="2 3" key="1">
    <citation type="submission" date="2024-06" db="EMBL/GenBank/DDBJ databases">
        <title>Sorghum-associated microbial communities from plants grown in Nebraska, USA.</title>
        <authorList>
            <person name="Schachtman D."/>
        </authorList>
    </citation>
    <scope>NUCLEOTIDE SEQUENCE [LARGE SCALE GENOMIC DNA]</scope>
    <source>
        <strain evidence="2 3">2814</strain>
    </source>
</reference>
<dbReference type="EMBL" id="JBEPTF010000002">
    <property type="protein sequence ID" value="MET4684210.1"/>
    <property type="molecule type" value="Genomic_DNA"/>
</dbReference>
<dbReference type="InterPro" id="IPR001387">
    <property type="entry name" value="Cro/C1-type_HTH"/>
</dbReference>
<dbReference type="PROSITE" id="PS50943">
    <property type="entry name" value="HTH_CROC1"/>
    <property type="match status" value="1"/>
</dbReference>
<dbReference type="Proteomes" id="UP001549313">
    <property type="component" value="Unassembled WGS sequence"/>
</dbReference>